<feature type="compositionally biased region" description="Basic and acidic residues" evidence="1">
    <location>
        <begin position="815"/>
        <end position="842"/>
    </location>
</feature>
<accession>A0A921ZJ44</accession>
<evidence type="ECO:0000256" key="1">
    <source>
        <dbReference type="SAM" id="MobiDB-lite"/>
    </source>
</evidence>
<dbReference type="AlphaFoldDB" id="A0A921ZJ44"/>
<feature type="compositionally biased region" description="Basic and acidic residues" evidence="1">
    <location>
        <begin position="425"/>
        <end position="434"/>
    </location>
</feature>
<feature type="compositionally biased region" description="Basic and acidic residues" evidence="1">
    <location>
        <begin position="165"/>
        <end position="179"/>
    </location>
</feature>
<feature type="compositionally biased region" description="Gly residues" evidence="1">
    <location>
        <begin position="498"/>
        <end position="507"/>
    </location>
</feature>
<feature type="compositionally biased region" description="Basic and acidic residues" evidence="1">
    <location>
        <begin position="795"/>
        <end position="807"/>
    </location>
</feature>
<feature type="compositionally biased region" description="Polar residues" evidence="1">
    <location>
        <begin position="956"/>
        <end position="975"/>
    </location>
</feature>
<feature type="region of interest" description="Disordered" evidence="1">
    <location>
        <begin position="1015"/>
        <end position="1049"/>
    </location>
</feature>
<feature type="region of interest" description="Disordered" evidence="1">
    <location>
        <begin position="415"/>
        <end position="434"/>
    </location>
</feature>
<comment type="caution">
    <text evidence="2">The sequence shown here is derived from an EMBL/GenBank/DDBJ whole genome shotgun (WGS) entry which is preliminary data.</text>
</comment>
<evidence type="ECO:0000313" key="3">
    <source>
        <dbReference type="Proteomes" id="UP000791440"/>
    </source>
</evidence>
<dbReference type="Proteomes" id="UP000791440">
    <property type="component" value="Unassembled WGS sequence"/>
</dbReference>
<protein>
    <submittedName>
        <fullName evidence="2">Uncharacterized protein</fullName>
    </submittedName>
</protein>
<feature type="compositionally biased region" description="Basic and acidic residues" evidence="1">
    <location>
        <begin position="858"/>
        <end position="867"/>
    </location>
</feature>
<evidence type="ECO:0000313" key="2">
    <source>
        <dbReference type="EMBL" id="KAG6458774.1"/>
    </source>
</evidence>
<feature type="region of interest" description="Disordered" evidence="1">
    <location>
        <begin position="440"/>
        <end position="512"/>
    </location>
</feature>
<reference evidence="2" key="1">
    <citation type="journal article" date="2016" name="Insect Biochem. Mol. Biol.">
        <title>Multifaceted biological insights from a draft genome sequence of the tobacco hornworm moth, Manduca sexta.</title>
        <authorList>
            <person name="Kanost M.R."/>
            <person name="Arrese E.L."/>
            <person name="Cao X."/>
            <person name="Chen Y.R."/>
            <person name="Chellapilla S."/>
            <person name="Goldsmith M.R."/>
            <person name="Grosse-Wilde E."/>
            <person name="Heckel D.G."/>
            <person name="Herndon N."/>
            <person name="Jiang H."/>
            <person name="Papanicolaou A."/>
            <person name="Qu J."/>
            <person name="Soulages J.L."/>
            <person name="Vogel H."/>
            <person name="Walters J."/>
            <person name="Waterhouse R.M."/>
            <person name="Ahn S.J."/>
            <person name="Almeida F.C."/>
            <person name="An C."/>
            <person name="Aqrawi P."/>
            <person name="Bretschneider A."/>
            <person name="Bryant W.B."/>
            <person name="Bucks S."/>
            <person name="Chao H."/>
            <person name="Chevignon G."/>
            <person name="Christen J.M."/>
            <person name="Clarke D.F."/>
            <person name="Dittmer N.T."/>
            <person name="Ferguson L.C.F."/>
            <person name="Garavelou S."/>
            <person name="Gordon K.H.J."/>
            <person name="Gunaratna R.T."/>
            <person name="Han Y."/>
            <person name="Hauser F."/>
            <person name="He Y."/>
            <person name="Heidel-Fischer H."/>
            <person name="Hirsh A."/>
            <person name="Hu Y."/>
            <person name="Jiang H."/>
            <person name="Kalra D."/>
            <person name="Klinner C."/>
            <person name="Konig C."/>
            <person name="Kovar C."/>
            <person name="Kroll A.R."/>
            <person name="Kuwar S.S."/>
            <person name="Lee S.L."/>
            <person name="Lehman R."/>
            <person name="Li K."/>
            <person name="Li Z."/>
            <person name="Liang H."/>
            <person name="Lovelace S."/>
            <person name="Lu Z."/>
            <person name="Mansfield J.H."/>
            <person name="McCulloch K.J."/>
            <person name="Mathew T."/>
            <person name="Morton B."/>
            <person name="Muzny D.M."/>
            <person name="Neunemann D."/>
            <person name="Ongeri F."/>
            <person name="Pauchet Y."/>
            <person name="Pu L.L."/>
            <person name="Pyrousis I."/>
            <person name="Rao X.J."/>
            <person name="Redding A."/>
            <person name="Roesel C."/>
            <person name="Sanchez-Gracia A."/>
            <person name="Schaack S."/>
            <person name="Shukla A."/>
            <person name="Tetreau G."/>
            <person name="Wang Y."/>
            <person name="Xiong G.H."/>
            <person name="Traut W."/>
            <person name="Walsh T.K."/>
            <person name="Worley K.C."/>
            <person name="Wu D."/>
            <person name="Wu W."/>
            <person name="Wu Y.Q."/>
            <person name="Zhang X."/>
            <person name="Zou Z."/>
            <person name="Zucker H."/>
            <person name="Briscoe A.D."/>
            <person name="Burmester T."/>
            <person name="Clem R.J."/>
            <person name="Feyereisen R."/>
            <person name="Grimmelikhuijzen C.J.P."/>
            <person name="Hamodrakas S.J."/>
            <person name="Hansson B.S."/>
            <person name="Huguet E."/>
            <person name="Jermiin L.S."/>
            <person name="Lan Q."/>
            <person name="Lehman H.K."/>
            <person name="Lorenzen M."/>
            <person name="Merzendorfer H."/>
            <person name="Michalopoulos I."/>
            <person name="Morton D.B."/>
            <person name="Muthukrishnan S."/>
            <person name="Oakeshott J.G."/>
            <person name="Palmer W."/>
            <person name="Park Y."/>
            <person name="Passarelli A.L."/>
            <person name="Rozas J."/>
            <person name="Schwartz L.M."/>
            <person name="Smith W."/>
            <person name="Southgate A."/>
            <person name="Vilcinskas A."/>
            <person name="Vogt R."/>
            <person name="Wang P."/>
            <person name="Werren J."/>
            <person name="Yu X.Q."/>
            <person name="Zhou J.J."/>
            <person name="Brown S.J."/>
            <person name="Scherer S.E."/>
            <person name="Richards S."/>
            <person name="Blissard G.W."/>
        </authorList>
    </citation>
    <scope>NUCLEOTIDE SEQUENCE</scope>
</reference>
<reference evidence="2" key="2">
    <citation type="submission" date="2020-12" db="EMBL/GenBank/DDBJ databases">
        <authorList>
            <person name="Kanost M."/>
        </authorList>
    </citation>
    <scope>NUCLEOTIDE SEQUENCE</scope>
</reference>
<feature type="region of interest" description="Disordered" evidence="1">
    <location>
        <begin position="1067"/>
        <end position="1122"/>
    </location>
</feature>
<gene>
    <name evidence="2" type="ORF">O3G_MSEX011041</name>
</gene>
<dbReference type="EMBL" id="JH668595">
    <property type="protein sequence ID" value="KAG6458774.1"/>
    <property type="molecule type" value="Genomic_DNA"/>
</dbReference>
<feature type="region of interest" description="Disordered" evidence="1">
    <location>
        <begin position="791"/>
        <end position="867"/>
    </location>
</feature>
<sequence>MVVHRLIILTGRSDAEVTWLSTLITFRVAHLGATLSRPPHRPHRPSASRAPHMLQRVQLAELPPRPDASPGLLRRRYSVPETIMRKYRVAQQRAECEESEPPSRGSAASLSPAGRGACSPCAAPRFARDRELMRKSALLRRMWGRAPPPCCCCCRADLTPRHARSLDGSHSELRPRSRVGDPPVDLSVSTYRSHVRAASSCIDTITDALTDTDVWRSDERAATPHGEHSSAAVTAEIDSEVGVMAGRRPLSTSSSTNPMTAVHAACDDTHMINRGRLGRRLYASDAPSTCEMLEIVVSEIVDTRDAVDLGPAAPPPTPGLPRAVRANTPRLGANVDDVNIDEYVSSVLVESLNSLSDRLECVTAAAGCDRKISVVEKEIKVKLQSTGVNTIVHLSPTSNNQIIFGNEELCDSVGGAGEGDGGASAKRDGCNNRHDTLNIRDETLHDQHNNNVGSPLTVRSPLTPRSPRSPRSPHSPRTPRSPRSPRSPPDRMRITEFDGGGAGGTGSGQNDNVNRAVLQQIQKLFQDEMHSLDTDGTRSGSTLPAISHIEISDVDVFIDNNTNVAEGEHNTGRSHDTASTHPIGVVGARNYFENADDNVVVPRFSAFPHTDSMEVNTSSSDDAEMVASDCTSLVDSLDDPNSPRSVMLRRSFGAGGRRAELVRSAIDVLDLLPESAAGEHDTPHKDKGEAFFIRIKDNDCECDKENVNVADRMPEKIRQRLYRRHRRRQLRMECARRTKAKQLKRDGDRQRLEESRARRLVERDCVAIISALIDDVITKIAQDEYKVARIKRRSDKPSATKSDETLTKRNRKKDIRSPSEERKPERNAKRVELERDVHETSHVRGKLSLVPRTTLPPDDARPRRLYQKSEIHDGNKCIEILEILEYVNGTHSTPETPSDESPGVHARSGRRSRIPIPVHEKPPKINKTNTRNSSSDERLSPPVPMENNRSLCDANANVSSTDTGRPQRNNPSESAVLTGAAAARRASVPPVNEPRPRSDSLRFRRIFDIIPEERSSVSIDSSPDDIDRRRSSPTLRPPPATRSVATSPLANVESKVDKCLAAAAPPACAGGPLRVKGGEGGARERSRRTRVWPTLARRDEGTGFTCTPPLLPHRTASSVPVE</sequence>
<name>A0A921ZJ44_MANSE</name>
<feature type="region of interest" description="Disordered" evidence="1">
    <location>
        <begin position="890"/>
        <end position="999"/>
    </location>
</feature>
<keyword evidence="3" id="KW-1185">Reference proteome</keyword>
<proteinExistence type="predicted"/>
<feature type="region of interest" description="Disordered" evidence="1">
    <location>
        <begin position="165"/>
        <end position="184"/>
    </location>
</feature>
<organism evidence="2 3">
    <name type="scientific">Manduca sexta</name>
    <name type="common">Tobacco hawkmoth</name>
    <name type="synonym">Tobacco hornworm</name>
    <dbReference type="NCBI Taxonomy" id="7130"/>
    <lineage>
        <taxon>Eukaryota</taxon>
        <taxon>Metazoa</taxon>
        <taxon>Ecdysozoa</taxon>
        <taxon>Arthropoda</taxon>
        <taxon>Hexapoda</taxon>
        <taxon>Insecta</taxon>
        <taxon>Pterygota</taxon>
        <taxon>Neoptera</taxon>
        <taxon>Endopterygota</taxon>
        <taxon>Lepidoptera</taxon>
        <taxon>Glossata</taxon>
        <taxon>Ditrysia</taxon>
        <taxon>Bombycoidea</taxon>
        <taxon>Sphingidae</taxon>
        <taxon>Sphinginae</taxon>
        <taxon>Sphingini</taxon>
        <taxon>Manduca</taxon>
    </lineage>
</organism>
<feature type="region of interest" description="Disordered" evidence="1">
    <location>
        <begin position="93"/>
        <end position="117"/>
    </location>
</feature>